<evidence type="ECO:0000313" key="5">
    <source>
        <dbReference type="EnsemblMetazoa" id="MESCA000952-PA"/>
    </source>
</evidence>
<dbReference type="Pfam" id="PF03575">
    <property type="entry name" value="Peptidase_S51"/>
    <property type="match status" value="2"/>
</dbReference>
<evidence type="ECO:0000256" key="4">
    <source>
        <dbReference type="ARBA" id="ARBA00022825"/>
    </source>
</evidence>
<dbReference type="EMBL" id="CAQQ02114884">
    <property type="status" value="NOT_ANNOTATED_CDS"/>
    <property type="molecule type" value="Genomic_DNA"/>
</dbReference>
<evidence type="ECO:0000313" key="6">
    <source>
        <dbReference type="Proteomes" id="UP000015102"/>
    </source>
</evidence>
<proteinExistence type="inferred from homology"/>
<keyword evidence="3" id="KW-0378">Hydrolase</keyword>
<evidence type="ECO:0000256" key="1">
    <source>
        <dbReference type="ARBA" id="ARBA00006534"/>
    </source>
</evidence>
<keyword evidence="6" id="KW-1185">Reference proteome</keyword>
<dbReference type="STRING" id="36166.T1GCE1"/>
<name>T1GCE1_MEGSC</name>
<dbReference type="InterPro" id="IPR005320">
    <property type="entry name" value="Peptidase_S51"/>
</dbReference>
<reference evidence="6" key="1">
    <citation type="submission" date="2013-02" db="EMBL/GenBank/DDBJ databases">
        <authorList>
            <person name="Hughes D."/>
        </authorList>
    </citation>
    <scope>NUCLEOTIDE SEQUENCE</scope>
    <source>
        <strain>Durham</strain>
        <strain evidence="6">NC isolate 2 -- Noor lab</strain>
    </source>
</reference>
<dbReference type="PANTHER" id="PTHR20842">
    <property type="entry name" value="PROTEASE S51 ALPHA-ASPARTYL DIPEPTIDASE"/>
    <property type="match status" value="1"/>
</dbReference>
<dbReference type="PANTHER" id="PTHR20842:SF0">
    <property type="entry name" value="ALPHA-ASPARTYL DIPEPTIDASE"/>
    <property type="match status" value="1"/>
</dbReference>
<organism evidence="5 6">
    <name type="scientific">Megaselia scalaris</name>
    <name type="common">Humpbacked fly</name>
    <name type="synonym">Phora scalaris</name>
    <dbReference type="NCBI Taxonomy" id="36166"/>
    <lineage>
        <taxon>Eukaryota</taxon>
        <taxon>Metazoa</taxon>
        <taxon>Ecdysozoa</taxon>
        <taxon>Arthropoda</taxon>
        <taxon>Hexapoda</taxon>
        <taxon>Insecta</taxon>
        <taxon>Pterygota</taxon>
        <taxon>Neoptera</taxon>
        <taxon>Endopterygota</taxon>
        <taxon>Diptera</taxon>
        <taxon>Brachycera</taxon>
        <taxon>Muscomorpha</taxon>
        <taxon>Platypezoidea</taxon>
        <taxon>Phoridae</taxon>
        <taxon>Megaseliini</taxon>
        <taxon>Megaselia</taxon>
    </lineage>
</organism>
<comment type="similarity">
    <text evidence="1">Belongs to the peptidase S51 family.</text>
</comment>
<keyword evidence="4" id="KW-0720">Serine protease</keyword>
<sequence>DQIETVLKPKDVKTVLFIPYALKNHDNYTKTVSDALTKWGYKVEGIHTHSDPVEAVKKSEAIFIGGGNTFVLLKTLYEKKLIETIRSRVLEEHIPYIGSSAGTNVATRSIHTTNDMPVAYPPTFDALKLVPFNINPHYLETDPSTKHKGETRDERIGEKDVKTVLFVPYALKNYDNYTKTVSDALTKWGYKVEGIHTHSDPVEAVKKSEAIFIGGGNTFVLLKTLYEKNLIETIRARVLGDHIPYIGSSAGTNVATKSIHTTNDMPV</sequence>
<dbReference type="GO" id="GO:0006508">
    <property type="term" value="P:proteolysis"/>
    <property type="evidence" value="ECO:0007669"/>
    <property type="project" value="UniProtKB-KW"/>
</dbReference>
<dbReference type="Proteomes" id="UP000015102">
    <property type="component" value="Unassembled WGS sequence"/>
</dbReference>
<dbReference type="SUPFAM" id="SSF52317">
    <property type="entry name" value="Class I glutamine amidotransferase-like"/>
    <property type="match status" value="2"/>
</dbReference>
<evidence type="ECO:0008006" key="7">
    <source>
        <dbReference type="Google" id="ProtNLM"/>
    </source>
</evidence>
<keyword evidence="2" id="KW-0645">Protease</keyword>
<dbReference type="EMBL" id="CAQQ02114883">
    <property type="status" value="NOT_ANNOTATED_CDS"/>
    <property type="molecule type" value="Genomic_DNA"/>
</dbReference>
<dbReference type="GO" id="GO:0008236">
    <property type="term" value="F:serine-type peptidase activity"/>
    <property type="evidence" value="ECO:0007669"/>
    <property type="project" value="UniProtKB-KW"/>
</dbReference>
<dbReference type="Gene3D" id="3.40.50.880">
    <property type="match status" value="2"/>
</dbReference>
<dbReference type="EnsemblMetazoa" id="MESCA000952-RA">
    <property type="protein sequence ID" value="MESCA000952-PA"/>
    <property type="gene ID" value="MESCA000952"/>
</dbReference>
<dbReference type="HOGENOM" id="CLU_1044162_0_0_1"/>
<dbReference type="InterPro" id="IPR029062">
    <property type="entry name" value="Class_I_gatase-like"/>
</dbReference>
<reference evidence="5" key="2">
    <citation type="submission" date="2015-06" db="UniProtKB">
        <authorList>
            <consortium name="EnsemblMetazoa"/>
        </authorList>
    </citation>
    <scope>IDENTIFICATION</scope>
</reference>
<protein>
    <recommendedName>
        <fullName evidence="7">Dipeptidase E</fullName>
    </recommendedName>
</protein>
<dbReference type="AlphaFoldDB" id="T1GCE1"/>
<accession>T1GCE1</accession>
<dbReference type="NCBIfam" id="NF003642">
    <property type="entry name" value="PRK05282.1"/>
    <property type="match status" value="1"/>
</dbReference>
<dbReference type="CDD" id="cd03146">
    <property type="entry name" value="GAT1_Peptidase_E"/>
    <property type="match status" value="1"/>
</dbReference>
<evidence type="ECO:0000256" key="2">
    <source>
        <dbReference type="ARBA" id="ARBA00022670"/>
    </source>
</evidence>
<evidence type="ECO:0000256" key="3">
    <source>
        <dbReference type="ARBA" id="ARBA00022801"/>
    </source>
</evidence>